<proteinExistence type="predicted"/>
<feature type="transmembrane region" description="Helical" evidence="2">
    <location>
        <begin position="17"/>
        <end position="38"/>
    </location>
</feature>
<name>A0A645JW65_9ZZZZ</name>
<feature type="coiled-coil region" evidence="1">
    <location>
        <begin position="91"/>
        <end position="118"/>
    </location>
</feature>
<keyword evidence="2" id="KW-1133">Transmembrane helix</keyword>
<organism evidence="3">
    <name type="scientific">bioreactor metagenome</name>
    <dbReference type="NCBI Taxonomy" id="1076179"/>
    <lineage>
        <taxon>unclassified sequences</taxon>
        <taxon>metagenomes</taxon>
        <taxon>ecological metagenomes</taxon>
    </lineage>
</organism>
<evidence type="ECO:0008006" key="4">
    <source>
        <dbReference type="Google" id="ProtNLM"/>
    </source>
</evidence>
<evidence type="ECO:0000256" key="1">
    <source>
        <dbReference type="SAM" id="Coils"/>
    </source>
</evidence>
<evidence type="ECO:0000256" key="2">
    <source>
        <dbReference type="SAM" id="Phobius"/>
    </source>
</evidence>
<keyword evidence="2" id="KW-0472">Membrane</keyword>
<keyword evidence="2" id="KW-0812">Transmembrane</keyword>
<keyword evidence="1" id="KW-0175">Coiled coil</keyword>
<comment type="caution">
    <text evidence="3">The sequence shown here is derived from an EMBL/GenBank/DDBJ whole genome shotgun (WGS) entry which is preliminary data.</text>
</comment>
<reference evidence="3" key="1">
    <citation type="submission" date="2019-08" db="EMBL/GenBank/DDBJ databases">
        <authorList>
            <person name="Kucharzyk K."/>
            <person name="Murdoch R.W."/>
            <person name="Higgins S."/>
            <person name="Loffler F."/>
        </authorList>
    </citation>
    <scope>NUCLEOTIDE SEQUENCE</scope>
</reference>
<protein>
    <recommendedName>
        <fullName evidence="4">Chromosome partition protein Smc</fullName>
    </recommendedName>
</protein>
<accession>A0A645JW65</accession>
<evidence type="ECO:0000313" key="3">
    <source>
        <dbReference type="EMBL" id="MPN63443.1"/>
    </source>
</evidence>
<gene>
    <name evidence="3" type="ORF">SDC9_211202</name>
</gene>
<sequence>MKMMDMLMDILPVNGEWLITMSSFLGGGALGGWISAVVNRKENKRIKQSEAFQSEASAKREDALAATEMMGLLERTVSHMEKMNSYNKSNSEELLKLLREKEGINEKLKKDLALLQLQITEDHRRITGLEKTVEREIRWRKEGDDHYCLVVDCPNRLPPRGTFKRVEE</sequence>
<dbReference type="AlphaFoldDB" id="A0A645JW65"/>
<dbReference type="EMBL" id="VSSQ01142889">
    <property type="protein sequence ID" value="MPN63443.1"/>
    <property type="molecule type" value="Genomic_DNA"/>
</dbReference>